<feature type="compositionally biased region" description="Basic and acidic residues" evidence="3">
    <location>
        <begin position="223"/>
        <end position="234"/>
    </location>
</feature>
<evidence type="ECO:0000256" key="2">
    <source>
        <dbReference type="ARBA" id="ARBA00023242"/>
    </source>
</evidence>
<dbReference type="InterPro" id="IPR001005">
    <property type="entry name" value="SANT/Myb"/>
</dbReference>
<feature type="region of interest" description="Disordered" evidence="3">
    <location>
        <begin position="459"/>
        <end position="482"/>
    </location>
</feature>
<feature type="compositionally biased region" description="Basic and acidic residues" evidence="3">
    <location>
        <begin position="462"/>
        <end position="474"/>
    </location>
</feature>
<dbReference type="PROSITE" id="PS51293">
    <property type="entry name" value="SANT"/>
    <property type="match status" value="1"/>
</dbReference>
<name>A0A922FZ63_CARIL</name>
<dbReference type="InterPro" id="IPR033471">
    <property type="entry name" value="DIRP"/>
</dbReference>
<feature type="region of interest" description="Disordered" evidence="3">
    <location>
        <begin position="122"/>
        <end position="160"/>
    </location>
</feature>
<feature type="compositionally biased region" description="Polar residues" evidence="3">
    <location>
        <begin position="242"/>
        <end position="260"/>
    </location>
</feature>
<feature type="compositionally biased region" description="Polar residues" evidence="3">
    <location>
        <begin position="1061"/>
        <end position="1080"/>
    </location>
</feature>
<dbReference type="EMBL" id="CM031825">
    <property type="protein sequence ID" value="KAG6731853.1"/>
    <property type="molecule type" value="Genomic_DNA"/>
</dbReference>
<dbReference type="GO" id="GO:0003677">
    <property type="term" value="F:DNA binding"/>
    <property type="evidence" value="ECO:0007669"/>
    <property type="project" value="TreeGrafter"/>
</dbReference>
<dbReference type="InterPro" id="IPR017884">
    <property type="entry name" value="SANT_dom"/>
</dbReference>
<evidence type="ECO:0000313" key="5">
    <source>
        <dbReference type="EMBL" id="KAG6731854.1"/>
    </source>
</evidence>
<protein>
    <recommendedName>
        <fullName evidence="4">SANT domain-containing protein</fullName>
    </recommendedName>
</protein>
<dbReference type="GO" id="GO:0017053">
    <property type="term" value="C:transcription repressor complex"/>
    <property type="evidence" value="ECO:0007669"/>
    <property type="project" value="InterPro"/>
</dbReference>
<keyword evidence="2" id="KW-0539">Nucleus</keyword>
<feature type="compositionally biased region" description="Polar residues" evidence="3">
    <location>
        <begin position="559"/>
        <end position="571"/>
    </location>
</feature>
<dbReference type="Pfam" id="PF00249">
    <property type="entry name" value="Myb_DNA-binding"/>
    <property type="match status" value="1"/>
</dbReference>
<feature type="compositionally biased region" description="Acidic residues" evidence="3">
    <location>
        <begin position="342"/>
        <end position="351"/>
    </location>
</feature>
<dbReference type="CDD" id="cd00167">
    <property type="entry name" value="SANT"/>
    <property type="match status" value="1"/>
</dbReference>
<feature type="region of interest" description="Disordered" evidence="3">
    <location>
        <begin position="516"/>
        <end position="608"/>
    </location>
</feature>
<comment type="subcellular location">
    <subcellularLocation>
        <location evidence="1">Nucleus</location>
    </subcellularLocation>
</comment>
<dbReference type="EMBL" id="CM031825">
    <property type="protein sequence ID" value="KAG6731854.1"/>
    <property type="molecule type" value="Genomic_DNA"/>
</dbReference>
<evidence type="ECO:0000256" key="1">
    <source>
        <dbReference type="ARBA" id="ARBA00004123"/>
    </source>
</evidence>
<organism evidence="5 6">
    <name type="scientific">Carya illinoinensis</name>
    <name type="common">Pecan</name>
    <dbReference type="NCBI Taxonomy" id="32201"/>
    <lineage>
        <taxon>Eukaryota</taxon>
        <taxon>Viridiplantae</taxon>
        <taxon>Streptophyta</taxon>
        <taxon>Embryophyta</taxon>
        <taxon>Tracheophyta</taxon>
        <taxon>Spermatophyta</taxon>
        <taxon>Magnoliopsida</taxon>
        <taxon>eudicotyledons</taxon>
        <taxon>Gunneridae</taxon>
        <taxon>Pentapetalae</taxon>
        <taxon>rosids</taxon>
        <taxon>fabids</taxon>
        <taxon>Fagales</taxon>
        <taxon>Juglandaceae</taxon>
        <taxon>Carya</taxon>
    </lineage>
</organism>
<dbReference type="GO" id="GO:0051726">
    <property type="term" value="P:regulation of cell cycle"/>
    <property type="evidence" value="ECO:0007669"/>
    <property type="project" value="TreeGrafter"/>
</dbReference>
<sequence>MAPSRKSRSVNKRFSYINEVASSKDGESANKRQRVSPGYVQKKRKLSDVLGPQWSKEELERFYAAYRKYGKDWKKVAPVVRNRSVDMVEALYSMNKAYLSLPEGTASVVGLIAMMTDHYSMLEESDSEEESNEGAGASRKPQKRARGKIQNSTSKELVGHFPELSRSHSIASSYGCLSLLKKRRSGIKPHAVGKRTPRVPVSYSYDKDSREKKFSPARQGSKQKVDAKDDDVAHEIALVLTEASQRGGSPQLSQTPNRKSNGAAPSPVQNGERMHTESEMTCANLRGSEVDEGGCELSLGSTEADNGDYAIDKCYLRGREGVGTVEGQPKRKRYSGKKPEVEESISNDLDDIKEACSGTEEGQKPGSVKGKLESEVVARSSSKGLRKRSKKVLFGDEGFSFDALQTLADLSLMMPDTELSGQVKEESLDVVDKSKVKENHSIPGVKVSALRTPKLGKGIAHHIGDTPESKEEAHQSNTGMRKRKQKFLPFKLQIFETEAHTDSHLSEPKKFEATAEVKVSLSKGKRSSHNTTQSKSGKMVKPMEHTSSSTDLGRERNDSALSTLQVSSTDQVKPPTKVRSRRKMEVQKPVIQNDSKSSGNTFNEHPNIPIPSLQDRVLALKEKLSNSLSWYQAQRWCTFEWFYSAIDYPWFAKREFMEYLDHVGLGHVPRLTRVEWGVIRSSLGRPRRFSVQFLKEEREKLYQYRDSVRKHYAELRAGTREGLPTDLARPLSVGQRVIALHPGTREIHDGSVLTVDHSRCRIQFDRPELGVEFVMDIDCMPSNPLDNMPASLKRHNTAVNKLFENCHEFKTKFAPSENLESIDGSYTSPSCHHHISKFLKQAGSPSSSVQVKVRPGEITNSQQAANSQLSLLAQIQAKEADVQALSVLTSSLDKKKAVVSELRCMNDAVFENQKDGDNSLKDSEHFKKQYAAVLLQLHEVNEQVSSALFCLRQRNTYQESSSLMLLKPMSGLGDASGQSNSFDCSTCHIQDSGPHVVEIVESSRTKAQTMVDVAMRAVSSFKNGGATIEMIEEAIDFVNNQLSVDDSSVLARSSAAPADSTHITTPVSQDQSTACTSATTHAPDPKSDRLTDQNEAKIPSELIAHCVATLLMIQKCTERQFPPADVAQVLDSAVTSLQPCCSQNLPIYAEIQKCMGIIKNQILALIPTEVRIGR</sequence>
<dbReference type="GO" id="GO:0006351">
    <property type="term" value="P:DNA-templated transcription"/>
    <property type="evidence" value="ECO:0007669"/>
    <property type="project" value="InterPro"/>
</dbReference>
<evidence type="ECO:0000256" key="3">
    <source>
        <dbReference type="SAM" id="MobiDB-lite"/>
    </source>
</evidence>
<feature type="compositionally biased region" description="Basic residues" evidence="3">
    <location>
        <begin position="188"/>
        <end position="197"/>
    </location>
</feature>
<dbReference type="Proteomes" id="UP000811246">
    <property type="component" value="Chromosome 1"/>
</dbReference>
<feature type="region of interest" description="Disordered" evidence="3">
    <location>
        <begin position="1055"/>
        <end position="1091"/>
    </location>
</feature>
<dbReference type="SMART" id="SM01135">
    <property type="entry name" value="DIRP"/>
    <property type="match status" value="1"/>
</dbReference>
<feature type="domain" description="SANT" evidence="4">
    <location>
        <begin position="49"/>
        <end position="86"/>
    </location>
</feature>
<feature type="compositionally biased region" description="Polar residues" evidence="3">
    <location>
        <begin position="590"/>
        <end position="604"/>
    </location>
</feature>
<dbReference type="EMBL" id="CM031825">
    <property type="protein sequence ID" value="KAG6731857.1"/>
    <property type="molecule type" value="Genomic_DNA"/>
</dbReference>
<reference evidence="5" key="1">
    <citation type="submission" date="2021-01" db="EMBL/GenBank/DDBJ databases">
        <authorList>
            <person name="Lovell J.T."/>
            <person name="Bentley N."/>
            <person name="Bhattarai G."/>
            <person name="Jenkins J.W."/>
            <person name="Sreedasyam A."/>
            <person name="Alarcon Y."/>
            <person name="Bock C."/>
            <person name="Boston L."/>
            <person name="Carlson J."/>
            <person name="Cervantes K."/>
            <person name="Clermont K."/>
            <person name="Krom N."/>
            <person name="Kubenka K."/>
            <person name="Mamidi S."/>
            <person name="Mattison C."/>
            <person name="Monteros M."/>
            <person name="Pisani C."/>
            <person name="Plott C."/>
            <person name="Rajasekar S."/>
            <person name="Rhein H.S."/>
            <person name="Rohla C."/>
            <person name="Song M."/>
            <person name="Hilaire R.S."/>
            <person name="Shu S."/>
            <person name="Wells L."/>
            <person name="Wang X."/>
            <person name="Webber J."/>
            <person name="Heerema R.J."/>
            <person name="Klein P."/>
            <person name="Conner P."/>
            <person name="Grauke L."/>
            <person name="Grimwood J."/>
            <person name="Schmutz J."/>
            <person name="Randall J.J."/>
        </authorList>
    </citation>
    <scope>NUCLEOTIDE SEQUENCE</scope>
    <source>
        <tissue evidence="5">Leaf</tissue>
    </source>
</reference>
<dbReference type="GO" id="GO:0006357">
    <property type="term" value="P:regulation of transcription by RNA polymerase II"/>
    <property type="evidence" value="ECO:0007669"/>
    <property type="project" value="TreeGrafter"/>
</dbReference>
<feature type="region of interest" description="Disordered" evidence="3">
    <location>
        <begin position="188"/>
        <end position="278"/>
    </location>
</feature>
<comment type="caution">
    <text evidence="5">The sequence shown here is derived from an EMBL/GenBank/DDBJ whole genome shotgun (WGS) entry which is preliminary data.</text>
</comment>
<evidence type="ECO:0000259" key="4">
    <source>
        <dbReference type="PROSITE" id="PS51293"/>
    </source>
</evidence>
<feature type="compositionally biased region" description="Acidic residues" evidence="3">
    <location>
        <begin position="123"/>
        <end position="132"/>
    </location>
</feature>
<gene>
    <name evidence="5" type="ORF">I3842_01G149700</name>
</gene>
<accession>A0A922FZ63</accession>
<feature type="compositionally biased region" description="Basic and acidic residues" evidence="3">
    <location>
        <begin position="205"/>
        <end position="214"/>
    </location>
</feature>
<evidence type="ECO:0000313" key="6">
    <source>
        <dbReference type="Proteomes" id="UP000811246"/>
    </source>
</evidence>
<dbReference type="GO" id="GO:0005654">
    <property type="term" value="C:nucleoplasm"/>
    <property type="evidence" value="ECO:0007669"/>
    <property type="project" value="TreeGrafter"/>
</dbReference>
<dbReference type="AlphaFoldDB" id="A0A922FZ63"/>
<dbReference type="Pfam" id="PF06584">
    <property type="entry name" value="DIRP"/>
    <property type="match status" value="1"/>
</dbReference>
<dbReference type="InterPro" id="IPR010561">
    <property type="entry name" value="LIN-9/ALY1"/>
</dbReference>
<dbReference type="PANTHER" id="PTHR21689:SF2">
    <property type="entry name" value="PROTEIN LIN-9 HOMOLOG"/>
    <property type="match status" value="1"/>
</dbReference>
<feature type="region of interest" description="Disordered" evidence="3">
    <location>
        <begin position="325"/>
        <end position="381"/>
    </location>
</feature>
<dbReference type="SMART" id="SM00717">
    <property type="entry name" value="SANT"/>
    <property type="match status" value="1"/>
</dbReference>
<dbReference type="PANTHER" id="PTHR21689">
    <property type="entry name" value="LIN-9"/>
    <property type="match status" value="1"/>
</dbReference>
<proteinExistence type="predicted"/>